<sequence>MLKALRLAAILNVIILSPLAISHAVAEPLKVVASFSIIGDFAKNVGGDRIELTTLVGPDGDAHVYEPKPADAVAMASADVVLVNGLNFEGFLQRLVDASATKAAVVELTKGIEPITMKQEHEHADEGHDREEGHDHADAHEHHHHGDIDPHAFQSVANAKIYVKNIEDAFCAADAAGCDTYRANASAYSEKLAATEEEIKAAVASIPADKRVIITSHDAFGYFENAYGLTFLAPEGISTEAEASAADVAALIKQVREDKASAIFVESITNARLIEQIATETGLKVGGTLYSDALSPEGGPAATYIELMRSNIATIKGAILGS</sequence>
<evidence type="ECO:0000256" key="5">
    <source>
        <dbReference type="ARBA" id="ARBA00022729"/>
    </source>
</evidence>
<evidence type="ECO:0000256" key="1">
    <source>
        <dbReference type="ARBA" id="ARBA00004196"/>
    </source>
</evidence>
<organism evidence="9 10">
    <name type="scientific">Borborobacter arsenicus</name>
    <dbReference type="NCBI Taxonomy" id="1851146"/>
    <lineage>
        <taxon>Bacteria</taxon>
        <taxon>Pseudomonadati</taxon>
        <taxon>Pseudomonadota</taxon>
        <taxon>Alphaproteobacteria</taxon>
        <taxon>Hyphomicrobiales</taxon>
        <taxon>Phyllobacteriaceae</taxon>
        <taxon>Borborobacter</taxon>
    </lineage>
</organism>
<feature type="region of interest" description="Disordered" evidence="7">
    <location>
        <begin position="117"/>
        <end position="149"/>
    </location>
</feature>
<evidence type="ECO:0000256" key="2">
    <source>
        <dbReference type="ARBA" id="ARBA00011028"/>
    </source>
</evidence>
<dbReference type="SUPFAM" id="SSF53807">
    <property type="entry name" value="Helical backbone' metal receptor"/>
    <property type="match status" value="1"/>
</dbReference>
<evidence type="ECO:0000256" key="4">
    <source>
        <dbReference type="ARBA" id="ARBA00022723"/>
    </source>
</evidence>
<dbReference type="Proteomes" id="UP000281647">
    <property type="component" value="Unassembled WGS sequence"/>
</dbReference>
<gene>
    <name evidence="9" type="ORF">EET67_19300</name>
</gene>
<dbReference type="GO" id="GO:0030313">
    <property type="term" value="C:cell envelope"/>
    <property type="evidence" value="ECO:0007669"/>
    <property type="project" value="UniProtKB-SubCell"/>
</dbReference>
<dbReference type="OrthoDB" id="9793396at2"/>
<protein>
    <submittedName>
        <fullName evidence="9">Metal ABC transporter substrate-binding protein</fullName>
    </submittedName>
</protein>
<keyword evidence="5 8" id="KW-0732">Signal</keyword>
<comment type="subcellular location">
    <subcellularLocation>
        <location evidence="1">Cell envelope</location>
    </subcellularLocation>
</comment>
<dbReference type="PANTHER" id="PTHR42953:SF1">
    <property type="entry name" value="METAL-BINDING PROTEIN HI_0362-RELATED"/>
    <property type="match status" value="1"/>
</dbReference>
<comment type="similarity">
    <text evidence="2 6">Belongs to the bacterial solute-binding protein 9 family.</text>
</comment>
<comment type="caution">
    <text evidence="9">The sequence shown here is derived from an EMBL/GenBank/DDBJ whole genome shotgun (WGS) entry which is preliminary data.</text>
</comment>
<dbReference type="GO" id="GO:0007155">
    <property type="term" value="P:cell adhesion"/>
    <property type="evidence" value="ECO:0007669"/>
    <property type="project" value="InterPro"/>
</dbReference>
<dbReference type="Pfam" id="PF01297">
    <property type="entry name" value="ZnuA"/>
    <property type="match status" value="1"/>
</dbReference>
<dbReference type="InterPro" id="IPR050492">
    <property type="entry name" value="Bact_metal-bind_prot9"/>
</dbReference>
<dbReference type="RefSeq" id="WP_128628185.1">
    <property type="nucleotide sequence ID" value="NZ_RKST01000022.1"/>
</dbReference>
<dbReference type="InterPro" id="IPR047701">
    <property type="entry name" value="AztC-like"/>
</dbReference>
<dbReference type="CDD" id="cd01137">
    <property type="entry name" value="PsaA"/>
    <property type="match status" value="1"/>
</dbReference>
<dbReference type="GO" id="GO:0030001">
    <property type="term" value="P:metal ion transport"/>
    <property type="evidence" value="ECO:0007669"/>
    <property type="project" value="InterPro"/>
</dbReference>
<feature type="signal peptide" evidence="8">
    <location>
        <begin position="1"/>
        <end position="26"/>
    </location>
</feature>
<dbReference type="GO" id="GO:0046872">
    <property type="term" value="F:metal ion binding"/>
    <property type="evidence" value="ECO:0007669"/>
    <property type="project" value="UniProtKB-KW"/>
</dbReference>
<dbReference type="AlphaFoldDB" id="A0A432V257"/>
<evidence type="ECO:0000256" key="7">
    <source>
        <dbReference type="SAM" id="MobiDB-lite"/>
    </source>
</evidence>
<dbReference type="PANTHER" id="PTHR42953">
    <property type="entry name" value="HIGH-AFFINITY ZINC UPTAKE SYSTEM PROTEIN ZNUA-RELATED"/>
    <property type="match status" value="1"/>
</dbReference>
<reference evidence="9 10" key="1">
    <citation type="submission" date="2018-11" db="EMBL/GenBank/DDBJ databases">
        <title>Pseudaminobacter arsenicus sp. nov., an arsenic-resistant bacterium isolated from arsenic-rich aquifers.</title>
        <authorList>
            <person name="Mu Y."/>
        </authorList>
    </citation>
    <scope>NUCLEOTIDE SEQUENCE [LARGE SCALE GENOMIC DNA]</scope>
    <source>
        <strain evidence="9 10">CB3</strain>
    </source>
</reference>
<dbReference type="InterPro" id="IPR006128">
    <property type="entry name" value="Lipoprotein_PsaA-like"/>
</dbReference>
<keyword evidence="4" id="KW-0479">Metal-binding</keyword>
<evidence type="ECO:0000256" key="3">
    <source>
        <dbReference type="ARBA" id="ARBA00022448"/>
    </source>
</evidence>
<proteinExistence type="inferred from homology"/>
<dbReference type="InterPro" id="IPR006127">
    <property type="entry name" value="ZnuA-like"/>
</dbReference>
<dbReference type="PRINTS" id="PR00691">
    <property type="entry name" value="ADHESINB"/>
</dbReference>
<evidence type="ECO:0000313" key="9">
    <source>
        <dbReference type="EMBL" id="RUM96142.1"/>
    </source>
</evidence>
<dbReference type="NCBIfam" id="NF040870">
    <property type="entry name" value="AztC"/>
    <property type="match status" value="1"/>
</dbReference>
<accession>A0A432V257</accession>
<evidence type="ECO:0000256" key="6">
    <source>
        <dbReference type="RuleBase" id="RU003512"/>
    </source>
</evidence>
<keyword evidence="3 6" id="KW-0813">Transport</keyword>
<dbReference type="Gene3D" id="3.40.50.1980">
    <property type="entry name" value="Nitrogenase molybdenum iron protein domain"/>
    <property type="match status" value="2"/>
</dbReference>
<evidence type="ECO:0000313" key="10">
    <source>
        <dbReference type="Proteomes" id="UP000281647"/>
    </source>
</evidence>
<keyword evidence="10" id="KW-1185">Reference proteome</keyword>
<feature type="compositionally biased region" description="Basic and acidic residues" evidence="7">
    <location>
        <begin position="118"/>
        <end position="149"/>
    </location>
</feature>
<dbReference type="InterPro" id="IPR006129">
    <property type="entry name" value="AdhesinB"/>
</dbReference>
<dbReference type="PRINTS" id="PR00690">
    <property type="entry name" value="ADHESNFAMILY"/>
</dbReference>
<name>A0A432V257_9HYPH</name>
<dbReference type="EMBL" id="RKST01000022">
    <property type="protein sequence ID" value="RUM96142.1"/>
    <property type="molecule type" value="Genomic_DNA"/>
</dbReference>
<feature type="chain" id="PRO_5019482316" evidence="8">
    <location>
        <begin position="27"/>
        <end position="322"/>
    </location>
</feature>
<evidence type="ECO:0000256" key="8">
    <source>
        <dbReference type="SAM" id="SignalP"/>
    </source>
</evidence>